<keyword evidence="4" id="KW-0378">Hydrolase</keyword>
<name>A0AAD4N508_9BILA</name>
<protein>
    <submittedName>
        <fullName evidence="4">Eukaryotic aspartyl protease domain-containing protein</fullName>
    </submittedName>
</protein>
<feature type="transmembrane region" description="Helical" evidence="2">
    <location>
        <begin position="171"/>
        <end position="194"/>
    </location>
</feature>
<proteinExistence type="inferred from homology"/>
<reference evidence="4" key="1">
    <citation type="submission" date="2022-01" db="EMBL/GenBank/DDBJ databases">
        <title>Genome Sequence Resource for Two Populations of Ditylenchus destructor, the Migratory Endoparasitic Phytonematode.</title>
        <authorList>
            <person name="Zhang H."/>
            <person name="Lin R."/>
            <person name="Xie B."/>
        </authorList>
    </citation>
    <scope>NUCLEOTIDE SEQUENCE</scope>
    <source>
        <strain evidence="4">BazhouSP</strain>
    </source>
</reference>
<gene>
    <name evidence="4" type="ORF">DdX_09212</name>
</gene>
<dbReference type="GO" id="GO:0004190">
    <property type="term" value="F:aspartic-type endopeptidase activity"/>
    <property type="evidence" value="ECO:0007669"/>
    <property type="project" value="InterPro"/>
</dbReference>
<comment type="similarity">
    <text evidence="1">Belongs to the peptidase A1 family.</text>
</comment>
<dbReference type="Pfam" id="PF00026">
    <property type="entry name" value="Asp"/>
    <property type="match status" value="1"/>
</dbReference>
<dbReference type="InterPro" id="IPR021109">
    <property type="entry name" value="Peptidase_aspartic_dom_sf"/>
</dbReference>
<dbReference type="InterPro" id="IPR019422">
    <property type="entry name" value="7TM_GPCR_serpentine_rcpt_Srh"/>
</dbReference>
<dbReference type="PANTHER" id="PTHR47966:SF51">
    <property type="entry name" value="BETA-SITE APP-CLEAVING ENZYME, ISOFORM A-RELATED"/>
    <property type="match status" value="1"/>
</dbReference>
<feature type="transmembrane region" description="Helical" evidence="2">
    <location>
        <begin position="29"/>
        <end position="52"/>
    </location>
</feature>
<accession>A0AAD4N508</accession>
<dbReference type="GO" id="GO:0005764">
    <property type="term" value="C:lysosome"/>
    <property type="evidence" value="ECO:0007669"/>
    <property type="project" value="TreeGrafter"/>
</dbReference>
<sequence>MCGTSLTYAVIYRTASLYDKQYILRKKSVIFILIFVELLYTSPAVISGTLILPSHTKSVEYMSQNHPEMVEFFLTNSCILLGLDVYSILPFIIACMTMISLIVAVNVVAVIIASRGLKEARLKMTQKTYRMHKQLTRSVMIQWAIPTSMVTMSYVVLIFTCVLQLESAGTISYIAFVVSTFHTTVNGFIMIFTIQPYKAGVLKYLRKVLPFKVKNEEPTRVFSRRNLCRWLNFYRSNQRASLYMGYVQGRRNFGNGIPEIAVSGIEPVFSQMVDQNRIQQKLFSFWLNRNTTSEEAGGELTLGYIDSQRFMDRVVGTKHSAYDAIACSKGCQAIGDTGTSLIVGPSKQVASKLYWRETLSQNQYVVDCDKVSKLPPISFVIGGKMRQVESGRGGAEA</sequence>
<feature type="transmembrane region" description="Helical" evidence="2">
    <location>
        <begin position="138"/>
        <end position="165"/>
    </location>
</feature>
<keyword evidence="5" id="KW-1185">Reference proteome</keyword>
<keyword evidence="2" id="KW-1133">Transmembrane helix</keyword>
<dbReference type="SUPFAM" id="SSF81321">
    <property type="entry name" value="Family A G protein-coupled receptor-like"/>
    <property type="match status" value="1"/>
</dbReference>
<dbReference type="Proteomes" id="UP001201812">
    <property type="component" value="Unassembled WGS sequence"/>
</dbReference>
<evidence type="ECO:0000256" key="2">
    <source>
        <dbReference type="SAM" id="Phobius"/>
    </source>
</evidence>
<dbReference type="EMBL" id="JAKKPZ010000016">
    <property type="protein sequence ID" value="KAI1713140.1"/>
    <property type="molecule type" value="Genomic_DNA"/>
</dbReference>
<dbReference type="GO" id="GO:0006508">
    <property type="term" value="P:proteolysis"/>
    <property type="evidence" value="ECO:0007669"/>
    <property type="project" value="UniProtKB-KW"/>
</dbReference>
<evidence type="ECO:0000313" key="4">
    <source>
        <dbReference type="EMBL" id="KAI1713140.1"/>
    </source>
</evidence>
<keyword evidence="2" id="KW-0472">Membrane</keyword>
<evidence type="ECO:0000313" key="5">
    <source>
        <dbReference type="Proteomes" id="UP001201812"/>
    </source>
</evidence>
<evidence type="ECO:0000259" key="3">
    <source>
        <dbReference type="Pfam" id="PF00026"/>
    </source>
</evidence>
<dbReference type="Gene3D" id="2.40.70.10">
    <property type="entry name" value="Acid Proteases"/>
    <property type="match status" value="2"/>
</dbReference>
<dbReference type="AlphaFoldDB" id="A0AAD4N508"/>
<dbReference type="PANTHER" id="PTHR47966">
    <property type="entry name" value="BETA-SITE APP-CLEAVING ENZYME, ISOFORM A-RELATED"/>
    <property type="match status" value="1"/>
</dbReference>
<organism evidence="4 5">
    <name type="scientific">Ditylenchus destructor</name>
    <dbReference type="NCBI Taxonomy" id="166010"/>
    <lineage>
        <taxon>Eukaryota</taxon>
        <taxon>Metazoa</taxon>
        <taxon>Ecdysozoa</taxon>
        <taxon>Nematoda</taxon>
        <taxon>Chromadorea</taxon>
        <taxon>Rhabditida</taxon>
        <taxon>Tylenchina</taxon>
        <taxon>Tylenchomorpha</taxon>
        <taxon>Sphaerularioidea</taxon>
        <taxon>Anguinidae</taxon>
        <taxon>Anguininae</taxon>
        <taxon>Ditylenchus</taxon>
    </lineage>
</organism>
<comment type="caution">
    <text evidence="4">The sequence shown here is derived from an EMBL/GenBank/DDBJ whole genome shotgun (WGS) entry which is preliminary data.</text>
</comment>
<evidence type="ECO:0000256" key="1">
    <source>
        <dbReference type="ARBA" id="ARBA00007447"/>
    </source>
</evidence>
<keyword evidence="2" id="KW-0812">Transmembrane</keyword>
<feature type="domain" description="Peptidase A1" evidence="3">
    <location>
        <begin position="253"/>
        <end position="389"/>
    </location>
</feature>
<dbReference type="InterPro" id="IPR033121">
    <property type="entry name" value="PEPTIDASE_A1"/>
</dbReference>
<dbReference type="InterPro" id="IPR001461">
    <property type="entry name" value="Aspartic_peptidase_A1"/>
</dbReference>
<dbReference type="Pfam" id="PF10318">
    <property type="entry name" value="7TM_GPCR_Srh"/>
    <property type="match status" value="1"/>
</dbReference>
<keyword evidence="4" id="KW-0645">Protease</keyword>
<feature type="transmembrane region" description="Helical" evidence="2">
    <location>
        <begin position="91"/>
        <end position="117"/>
    </location>
</feature>
<dbReference type="SUPFAM" id="SSF50630">
    <property type="entry name" value="Acid proteases"/>
    <property type="match status" value="1"/>
</dbReference>